<reference evidence="10" key="1">
    <citation type="journal article" date="2014" name="Front. Microbiol.">
        <title>High frequency of phylogenetically diverse reductive dehalogenase-homologous genes in deep subseafloor sedimentary metagenomes.</title>
        <authorList>
            <person name="Kawai M."/>
            <person name="Futagami T."/>
            <person name="Toyoda A."/>
            <person name="Takaki Y."/>
            <person name="Nishi S."/>
            <person name="Hori S."/>
            <person name="Arai W."/>
            <person name="Tsubouchi T."/>
            <person name="Morono Y."/>
            <person name="Uchiyama I."/>
            <person name="Ito T."/>
            <person name="Fujiyama A."/>
            <person name="Inagaki F."/>
            <person name="Takami H."/>
        </authorList>
    </citation>
    <scope>NUCLEOTIDE SEQUENCE</scope>
    <source>
        <strain evidence="10">Expedition CK06-06</strain>
    </source>
</reference>
<evidence type="ECO:0000256" key="4">
    <source>
        <dbReference type="ARBA" id="ARBA00022840"/>
    </source>
</evidence>
<dbReference type="Gene3D" id="1.10.730.10">
    <property type="entry name" value="Isoleucyl-tRNA Synthetase, Domain 1"/>
    <property type="match status" value="1"/>
</dbReference>
<dbReference type="PANTHER" id="PTHR11946">
    <property type="entry name" value="VALYL-TRNA SYNTHETASES"/>
    <property type="match status" value="1"/>
</dbReference>
<comment type="catalytic activity">
    <reaction evidence="8">
        <text>tRNA(Val) + L-valine + ATP = L-valyl-tRNA(Val) + AMP + diphosphate</text>
        <dbReference type="Rhea" id="RHEA:10704"/>
        <dbReference type="Rhea" id="RHEA-COMP:9672"/>
        <dbReference type="Rhea" id="RHEA-COMP:9708"/>
        <dbReference type="ChEBI" id="CHEBI:30616"/>
        <dbReference type="ChEBI" id="CHEBI:33019"/>
        <dbReference type="ChEBI" id="CHEBI:57762"/>
        <dbReference type="ChEBI" id="CHEBI:78442"/>
        <dbReference type="ChEBI" id="CHEBI:78537"/>
        <dbReference type="ChEBI" id="CHEBI:456215"/>
        <dbReference type="EC" id="6.1.1.9"/>
    </reaction>
</comment>
<comment type="caution">
    <text evidence="10">The sequence shown here is derived from an EMBL/GenBank/DDBJ whole genome shotgun (WGS) entry which is preliminary data.</text>
</comment>
<gene>
    <name evidence="10" type="ORF">S06H3_13379</name>
</gene>
<dbReference type="Gene3D" id="3.40.50.620">
    <property type="entry name" value="HUPs"/>
    <property type="match status" value="1"/>
</dbReference>
<dbReference type="EMBL" id="BARV01006531">
    <property type="protein sequence ID" value="GAI14165.1"/>
    <property type="molecule type" value="Genomic_DNA"/>
</dbReference>
<protein>
    <recommendedName>
        <fullName evidence="1">valine--tRNA ligase</fullName>
        <ecNumber evidence="1">6.1.1.9</ecNumber>
    </recommendedName>
    <alternativeName>
        <fullName evidence="7">Valyl-tRNA synthetase</fullName>
    </alternativeName>
</protein>
<dbReference type="PRINTS" id="PR00986">
    <property type="entry name" value="TRNASYNTHVAL"/>
</dbReference>
<evidence type="ECO:0000256" key="1">
    <source>
        <dbReference type="ARBA" id="ARBA00013169"/>
    </source>
</evidence>
<dbReference type="Pfam" id="PF00133">
    <property type="entry name" value="tRNA-synt_1"/>
    <property type="match status" value="1"/>
</dbReference>
<evidence type="ECO:0000256" key="8">
    <source>
        <dbReference type="ARBA" id="ARBA00047552"/>
    </source>
</evidence>
<dbReference type="SUPFAM" id="SSF52374">
    <property type="entry name" value="Nucleotidylyl transferase"/>
    <property type="match status" value="1"/>
</dbReference>
<keyword evidence="4" id="KW-0067">ATP-binding</keyword>
<keyword evidence="2" id="KW-0436">Ligase</keyword>
<name>X1MHH6_9ZZZZ</name>
<evidence type="ECO:0000256" key="2">
    <source>
        <dbReference type="ARBA" id="ARBA00022598"/>
    </source>
</evidence>
<feature type="non-terminal residue" evidence="10">
    <location>
        <position position="344"/>
    </location>
</feature>
<dbReference type="EC" id="6.1.1.9" evidence="1"/>
<dbReference type="InterPro" id="IPR002300">
    <property type="entry name" value="aa-tRNA-synth_Ia"/>
</dbReference>
<dbReference type="SUPFAM" id="SSF47323">
    <property type="entry name" value="Anticodon-binding domain of a subclass of class I aminoacyl-tRNA synthetases"/>
    <property type="match status" value="1"/>
</dbReference>
<evidence type="ECO:0000256" key="3">
    <source>
        <dbReference type="ARBA" id="ARBA00022741"/>
    </source>
</evidence>
<evidence type="ECO:0000313" key="10">
    <source>
        <dbReference type="EMBL" id="GAI14165.1"/>
    </source>
</evidence>
<organism evidence="10">
    <name type="scientific">marine sediment metagenome</name>
    <dbReference type="NCBI Taxonomy" id="412755"/>
    <lineage>
        <taxon>unclassified sequences</taxon>
        <taxon>metagenomes</taxon>
        <taxon>ecological metagenomes</taxon>
    </lineage>
</organism>
<accession>X1MHH6</accession>
<dbReference type="InterPro" id="IPR014729">
    <property type="entry name" value="Rossmann-like_a/b/a_fold"/>
</dbReference>
<dbReference type="GO" id="GO:0004832">
    <property type="term" value="F:valine-tRNA ligase activity"/>
    <property type="evidence" value="ECO:0007669"/>
    <property type="project" value="UniProtKB-EC"/>
</dbReference>
<keyword evidence="5" id="KW-0648">Protein biosynthesis</keyword>
<dbReference type="GO" id="GO:0005524">
    <property type="term" value="F:ATP binding"/>
    <property type="evidence" value="ECO:0007669"/>
    <property type="project" value="UniProtKB-KW"/>
</dbReference>
<evidence type="ECO:0000259" key="9">
    <source>
        <dbReference type="Pfam" id="PF00133"/>
    </source>
</evidence>
<keyword evidence="3" id="KW-0547">Nucleotide-binding</keyword>
<evidence type="ECO:0000256" key="5">
    <source>
        <dbReference type="ARBA" id="ARBA00022917"/>
    </source>
</evidence>
<dbReference type="InterPro" id="IPR009080">
    <property type="entry name" value="tRNAsynth_Ia_anticodon-bd"/>
</dbReference>
<dbReference type="AlphaFoldDB" id="X1MHH6"/>
<evidence type="ECO:0000256" key="6">
    <source>
        <dbReference type="ARBA" id="ARBA00023146"/>
    </source>
</evidence>
<dbReference type="GO" id="GO:0006438">
    <property type="term" value="P:valyl-tRNA aminoacylation"/>
    <property type="evidence" value="ECO:0007669"/>
    <property type="project" value="InterPro"/>
</dbReference>
<evidence type="ECO:0000256" key="7">
    <source>
        <dbReference type="ARBA" id="ARBA00029936"/>
    </source>
</evidence>
<sequence>MLFIHSEGFILPATGDTQASQLEKDSLSIFLFPLPNSLKKENYLEKIEDYNYRIGHCYRCEEIVEPYLSLQWFVRTKDLAKEAMRAVKENEVEFIPSRWKKNYFQWMENIHDWCISRQLWWGHRLPVWYCEDCGKPTVAEDRPPACSSCDKTELRQEEDVLDTWFSSSLWPFTTLGWPEKTEKLEKFYPTSVLCPAWDILFFWVARMIMMGLKFTGKVPFHKVYLHPLISDEKGQKMSKSRGNVIDPLIIMENYGTDAFRFALVSPQADSPYLPFSEDRVRGYRNFANKIWNASRFVLMNLEDFTPKGKEPNPELMRLSDKWILNLYFSLIREVTLNLENFEFS</sequence>
<dbReference type="InterPro" id="IPR002303">
    <property type="entry name" value="Valyl-tRNA_ligase"/>
</dbReference>
<feature type="domain" description="Aminoacyl-tRNA synthetase class Ia" evidence="9">
    <location>
        <begin position="62"/>
        <end position="265"/>
    </location>
</feature>
<proteinExistence type="predicted"/>
<keyword evidence="6" id="KW-0030">Aminoacyl-tRNA synthetase</keyword>
<dbReference type="GO" id="GO:0005829">
    <property type="term" value="C:cytosol"/>
    <property type="evidence" value="ECO:0007669"/>
    <property type="project" value="TreeGrafter"/>
</dbReference>
<dbReference type="PANTHER" id="PTHR11946:SF93">
    <property type="entry name" value="VALINE--TRNA LIGASE, CHLOROPLASTIC_MITOCHONDRIAL 2"/>
    <property type="match status" value="1"/>
</dbReference>